<dbReference type="Gene3D" id="1.10.287.950">
    <property type="entry name" value="Methyl-accepting chemotaxis protein"/>
    <property type="match status" value="1"/>
</dbReference>
<dbReference type="Proteomes" id="UP000463470">
    <property type="component" value="Unassembled WGS sequence"/>
</dbReference>
<comment type="caution">
    <text evidence="7">The sequence shown here is derived from an EMBL/GenBank/DDBJ whole genome shotgun (WGS) entry which is preliminary data.</text>
</comment>
<protein>
    <submittedName>
        <fullName evidence="7">HAMP domain-containing protein</fullName>
    </submittedName>
</protein>
<evidence type="ECO:0000259" key="5">
    <source>
        <dbReference type="PROSITE" id="PS50111"/>
    </source>
</evidence>
<comment type="similarity">
    <text evidence="2">Belongs to the methyl-accepting chemotaxis (MCP) protein family.</text>
</comment>
<evidence type="ECO:0000259" key="6">
    <source>
        <dbReference type="PROSITE" id="PS50885"/>
    </source>
</evidence>
<dbReference type="EMBL" id="WXEY01000003">
    <property type="protein sequence ID" value="MZP28860.1"/>
    <property type="molecule type" value="Genomic_DNA"/>
</dbReference>
<organism evidence="7 8">
    <name type="scientific">Heliomicrobium undosum</name>
    <dbReference type="NCBI Taxonomy" id="121734"/>
    <lineage>
        <taxon>Bacteria</taxon>
        <taxon>Bacillati</taxon>
        <taxon>Bacillota</taxon>
        <taxon>Clostridia</taxon>
        <taxon>Eubacteriales</taxon>
        <taxon>Heliobacteriaceae</taxon>
        <taxon>Heliomicrobium</taxon>
    </lineage>
</organism>
<dbReference type="InterPro" id="IPR029151">
    <property type="entry name" value="Sensor-like_sf"/>
</dbReference>
<dbReference type="InterPro" id="IPR004089">
    <property type="entry name" value="MCPsignal_dom"/>
</dbReference>
<dbReference type="PROSITE" id="PS50885">
    <property type="entry name" value="HAMP"/>
    <property type="match status" value="1"/>
</dbReference>
<keyword evidence="8" id="KW-1185">Reference proteome</keyword>
<proteinExistence type="inferred from homology"/>
<dbReference type="InterPro" id="IPR003660">
    <property type="entry name" value="HAMP_dom"/>
</dbReference>
<feature type="transmembrane region" description="Helical" evidence="4">
    <location>
        <begin position="202"/>
        <end position="224"/>
    </location>
</feature>
<dbReference type="SMART" id="SM00304">
    <property type="entry name" value="HAMP"/>
    <property type="match status" value="2"/>
</dbReference>
<name>A0A845L2U8_9FIRM</name>
<feature type="domain" description="HAMP" evidence="6">
    <location>
        <begin position="226"/>
        <end position="278"/>
    </location>
</feature>
<keyword evidence="4" id="KW-0472">Membrane</keyword>
<keyword evidence="1 3" id="KW-0807">Transducer</keyword>
<dbReference type="AlphaFoldDB" id="A0A845L2U8"/>
<dbReference type="Gene3D" id="6.10.340.10">
    <property type="match status" value="1"/>
</dbReference>
<dbReference type="GO" id="GO:0016020">
    <property type="term" value="C:membrane"/>
    <property type="evidence" value="ECO:0007669"/>
    <property type="project" value="InterPro"/>
</dbReference>
<evidence type="ECO:0000313" key="7">
    <source>
        <dbReference type="EMBL" id="MZP28860.1"/>
    </source>
</evidence>
<dbReference type="Pfam" id="PF00015">
    <property type="entry name" value="MCPsignal"/>
    <property type="match status" value="1"/>
</dbReference>
<dbReference type="PANTHER" id="PTHR32089:SF112">
    <property type="entry name" value="LYSOZYME-LIKE PROTEIN-RELATED"/>
    <property type="match status" value="1"/>
</dbReference>
<keyword evidence="4" id="KW-1133">Transmembrane helix</keyword>
<dbReference type="InterPro" id="IPR029150">
    <property type="entry name" value="dCache_3"/>
</dbReference>
<evidence type="ECO:0000256" key="3">
    <source>
        <dbReference type="PROSITE-ProRule" id="PRU00284"/>
    </source>
</evidence>
<dbReference type="PANTHER" id="PTHR32089">
    <property type="entry name" value="METHYL-ACCEPTING CHEMOTAXIS PROTEIN MCPB"/>
    <property type="match status" value="1"/>
</dbReference>
<keyword evidence="4" id="KW-0812">Transmembrane</keyword>
<sequence length="583" mass="61881">MELMAENPELGAAFASGDRERIGLYLARLFAYTKERMKFDVLEAGDLAGKVVYRAHNPTKFGDDKSKDALIGKAITGEKINGIDRGNSGLGIRSVVPVRYEGQLVGTLQAGVLMKDELVLLKALTGLDFSLIEEGKSAASTSAFDPMGVISDLDVQAKEARSLLRGDRAYMVKPIMDNNGRLLAHLLLEQDRSAAVQARNSMVGASGGVAFGFLVLALIVGVLYSRRITGPILRLESAMAQLAEGDLRVALSSDRQDELGDLTRSLNTMQRGLRSLVEQVQSSADGINGLAKDLDRAGHDISRSAEEIARAVQHVAAAAASQAGDLQRQVETVQGAGMDVAATKDASDAMNQAAQESLALVRQGRQAVADLTAVNRMNHEAASAIGATVKELLAGSQVIHTFVDTIAAVAGETNLLALNAAIEAAHAGEAGRGFAVVSGEVRKLAERSSEEAEKVAKAVEALGVQIAQVARSAEALREITEKERHTVEQVAALIAGVGVKAEGLVTQVNQIVLQMNHLEQGNRNILESVEKLQCFSEEAAAGTEEVAAASQEQQEGTDQVTDTIGNLFQMSEALRLVSKRFQL</sequence>
<dbReference type="CDD" id="cd06225">
    <property type="entry name" value="HAMP"/>
    <property type="match status" value="1"/>
</dbReference>
<feature type="domain" description="Methyl-accepting transducer" evidence="5">
    <location>
        <begin position="297"/>
        <end position="547"/>
    </location>
</feature>
<gene>
    <name evidence="7" type="ORF">GTO91_03940</name>
</gene>
<dbReference type="OrthoDB" id="9804712at2"/>
<dbReference type="SUPFAM" id="SSF103190">
    <property type="entry name" value="Sensory domain-like"/>
    <property type="match status" value="1"/>
</dbReference>
<reference evidence="7 8" key="1">
    <citation type="submission" date="2020-01" db="EMBL/GenBank/DDBJ databases">
        <title>Whole-genome sequence of Heliobacterium undosum DSM 13378.</title>
        <authorList>
            <person name="Kyndt J.A."/>
            <person name="Meyer T.E."/>
        </authorList>
    </citation>
    <scope>NUCLEOTIDE SEQUENCE [LARGE SCALE GENOMIC DNA]</scope>
    <source>
        <strain evidence="7 8">DSM 13378</strain>
    </source>
</reference>
<dbReference type="SMART" id="SM00283">
    <property type="entry name" value="MA"/>
    <property type="match status" value="1"/>
</dbReference>
<evidence type="ECO:0000256" key="2">
    <source>
        <dbReference type="ARBA" id="ARBA00029447"/>
    </source>
</evidence>
<dbReference type="PROSITE" id="PS50111">
    <property type="entry name" value="CHEMOTAXIS_TRANSDUC_2"/>
    <property type="match status" value="1"/>
</dbReference>
<dbReference type="Gene3D" id="3.30.450.20">
    <property type="entry name" value="PAS domain"/>
    <property type="match status" value="1"/>
</dbReference>
<accession>A0A845L2U8</accession>
<dbReference type="GO" id="GO:0007165">
    <property type="term" value="P:signal transduction"/>
    <property type="evidence" value="ECO:0007669"/>
    <property type="project" value="UniProtKB-KW"/>
</dbReference>
<dbReference type="Pfam" id="PF14827">
    <property type="entry name" value="dCache_3"/>
    <property type="match status" value="1"/>
</dbReference>
<evidence type="ECO:0000313" key="8">
    <source>
        <dbReference type="Proteomes" id="UP000463470"/>
    </source>
</evidence>
<dbReference type="SUPFAM" id="SSF58104">
    <property type="entry name" value="Methyl-accepting chemotaxis protein (MCP) signaling domain"/>
    <property type="match status" value="1"/>
</dbReference>
<evidence type="ECO:0000256" key="1">
    <source>
        <dbReference type="ARBA" id="ARBA00023224"/>
    </source>
</evidence>
<evidence type="ECO:0000256" key="4">
    <source>
        <dbReference type="SAM" id="Phobius"/>
    </source>
</evidence>
<dbReference type="Pfam" id="PF00672">
    <property type="entry name" value="HAMP"/>
    <property type="match status" value="1"/>
</dbReference>